<reference evidence="3 4" key="1">
    <citation type="submission" date="2016-10" db="EMBL/GenBank/DDBJ databases">
        <authorList>
            <person name="de Groot N.N."/>
        </authorList>
    </citation>
    <scope>NUCLEOTIDE SEQUENCE [LARGE SCALE GENOMIC DNA]</scope>
    <source>
        <strain evidence="3 4">CGMCC 1.9109</strain>
    </source>
</reference>
<evidence type="ECO:0000259" key="2">
    <source>
        <dbReference type="Pfam" id="PF00497"/>
    </source>
</evidence>
<keyword evidence="4" id="KW-1185">Reference proteome</keyword>
<proteinExistence type="predicted"/>
<keyword evidence="1" id="KW-0732">Signal</keyword>
<dbReference type="PANTHER" id="PTHR38834">
    <property type="entry name" value="PERIPLASMIC SUBSTRATE BINDING PROTEIN FAMILY 3"/>
    <property type="match status" value="1"/>
</dbReference>
<dbReference type="SUPFAM" id="SSF53850">
    <property type="entry name" value="Periplasmic binding protein-like II"/>
    <property type="match status" value="1"/>
</dbReference>
<evidence type="ECO:0000256" key="1">
    <source>
        <dbReference type="SAM" id="SignalP"/>
    </source>
</evidence>
<sequence length="249" mass="26906">MLRLSWMVLVFASCAVPVSAADDAETTLHLLTEENHPYSYTDTSSGEVTGTGVGIVREIMAQSGVSYSIQSLPWQRAYRRAQSNANTCVFITNRTPAREPLFQWVGPLLEGGWAVFKRPDSTAMIDTPKDLQRYTVVGKSGSASVDDIEEQAGIKVTRTVNDETAAKMLFHGRADFWVSGVIDAPLAAKAANLPAPALALLWKKADLSMACSKATDPDLIARLNAINSSLDALRKSILARHGGEVGKQN</sequence>
<dbReference type="Proteomes" id="UP000183685">
    <property type="component" value="Unassembled WGS sequence"/>
</dbReference>
<dbReference type="Gene3D" id="3.40.190.10">
    <property type="entry name" value="Periplasmic binding protein-like II"/>
    <property type="match status" value="2"/>
</dbReference>
<dbReference type="PANTHER" id="PTHR38834:SF3">
    <property type="entry name" value="SOLUTE-BINDING PROTEIN FAMILY 3_N-TERMINAL DOMAIN-CONTAINING PROTEIN"/>
    <property type="match status" value="1"/>
</dbReference>
<dbReference type="AlphaFoldDB" id="A0A1G6YVP4"/>
<protein>
    <submittedName>
        <fullName evidence="3">Polar amino acid transport system substrate-binding protein</fullName>
    </submittedName>
</protein>
<dbReference type="STRING" id="637679.GCA_001550055_01421"/>
<organism evidence="3 4">
    <name type="scientific">Kordiimonas lacus</name>
    <dbReference type="NCBI Taxonomy" id="637679"/>
    <lineage>
        <taxon>Bacteria</taxon>
        <taxon>Pseudomonadati</taxon>
        <taxon>Pseudomonadota</taxon>
        <taxon>Alphaproteobacteria</taxon>
        <taxon>Kordiimonadales</taxon>
        <taxon>Kordiimonadaceae</taxon>
        <taxon>Kordiimonas</taxon>
    </lineage>
</organism>
<accession>A0A1G6YVP4</accession>
<evidence type="ECO:0000313" key="3">
    <source>
        <dbReference type="EMBL" id="SDD93715.1"/>
    </source>
</evidence>
<gene>
    <name evidence="3" type="ORF">SAMN04488071_1740</name>
</gene>
<evidence type="ECO:0000313" key="4">
    <source>
        <dbReference type="Proteomes" id="UP000183685"/>
    </source>
</evidence>
<name>A0A1G6YVP4_9PROT</name>
<dbReference type="EMBL" id="FNAK01000003">
    <property type="protein sequence ID" value="SDD93715.1"/>
    <property type="molecule type" value="Genomic_DNA"/>
</dbReference>
<dbReference type="InterPro" id="IPR001638">
    <property type="entry name" value="Solute-binding_3/MltF_N"/>
</dbReference>
<dbReference type="Pfam" id="PF00497">
    <property type="entry name" value="SBP_bac_3"/>
    <property type="match status" value="1"/>
</dbReference>
<feature type="domain" description="Solute-binding protein family 3/N-terminal" evidence="2">
    <location>
        <begin position="33"/>
        <end position="226"/>
    </location>
</feature>
<feature type="signal peptide" evidence="1">
    <location>
        <begin position="1"/>
        <end position="20"/>
    </location>
</feature>
<feature type="chain" id="PRO_5010248745" evidence="1">
    <location>
        <begin position="21"/>
        <end position="249"/>
    </location>
</feature>